<keyword evidence="1" id="KW-0472">Membrane</keyword>
<protein>
    <submittedName>
        <fullName evidence="2">Uncharacterized protein</fullName>
    </submittedName>
</protein>
<evidence type="ECO:0000313" key="2">
    <source>
        <dbReference type="EMBL" id="SDV49830.1"/>
    </source>
</evidence>
<evidence type="ECO:0000256" key="1">
    <source>
        <dbReference type="SAM" id="Phobius"/>
    </source>
</evidence>
<keyword evidence="1" id="KW-1133">Transmembrane helix</keyword>
<name>A0A1H2PS89_9BURK</name>
<dbReference type="Proteomes" id="UP000243719">
    <property type="component" value="Unassembled WGS sequence"/>
</dbReference>
<keyword evidence="3" id="KW-1185">Reference proteome</keyword>
<evidence type="ECO:0000313" key="3">
    <source>
        <dbReference type="Proteomes" id="UP000243719"/>
    </source>
</evidence>
<accession>A0A1H2PS89</accession>
<dbReference type="EMBL" id="FNLO01000009">
    <property type="protein sequence ID" value="SDV49830.1"/>
    <property type="molecule type" value="Genomic_DNA"/>
</dbReference>
<reference evidence="3" key="1">
    <citation type="submission" date="2016-09" db="EMBL/GenBank/DDBJ databases">
        <authorList>
            <person name="Varghese N."/>
            <person name="Submissions S."/>
        </authorList>
    </citation>
    <scope>NUCLEOTIDE SEQUENCE [LARGE SCALE GENOMIC DNA]</scope>
    <source>
        <strain evidence="3">JS23</strain>
    </source>
</reference>
<gene>
    <name evidence="2" type="ORF">SAMN05216551_109175</name>
</gene>
<organism evidence="2 3">
    <name type="scientific">Chitinasiproducens palmae</name>
    <dbReference type="NCBI Taxonomy" id="1770053"/>
    <lineage>
        <taxon>Bacteria</taxon>
        <taxon>Pseudomonadati</taxon>
        <taxon>Pseudomonadota</taxon>
        <taxon>Betaproteobacteria</taxon>
        <taxon>Burkholderiales</taxon>
        <taxon>Burkholderiaceae</taxon>
        <taxon>Chitinasiproducens</taxon>
    </lineage>
</organism>
<sequence length="30" mass="3367">MANSIAPGRFWAIWFLALIVAIGYLVRAFV</sequence>
<proteinExistence type="predicted"/>
<keyword evidence="1" id="KW-0812">Transmembrane</keyword>
<dbReference type="AlphaFoldDB" id="A0A1H2PS89"/>
<feature type="transmembrane region" description="Helical" evidence="1">
    <location>
        <begin position="12"/>
        <end position="29"/>
    </location>
</feature>
<dbReference type="STRING" id="1770053.SAMN05216551_109175"/>